<dbReference type="Proteomes" id="UP000243463">
    <property type="component" value="Unassembled WGS sequence"/>
</dbReference>
<name>A0A217EFH7_9GAMM</name>
<keyword evidence="2" id="KW-1185">Reference proteome</keyword>
<dbReference type="EMBL" id="FZLN01000001">
    <property type="protein sequence ID" value="SNQ29097.1"/>
    <property type="molecule type" value="Genomic_DNA"/>
</dbReference>
<evidence type="ECO:0000313" key="2">
    <source>
        <dbReference type="Proteomes" id="UP000243463"/>
    </source>
</evidence>
<evidence type="ECO:0000313" key="1">
    <source>
        <dbReference type="EMBL" id="SNQ29097.1"/>
    </source>
</evidence>
<reference evidence="2" key="1">
    <citation type="submission" date="2017-06" db="EMBL/GenBank/DDBJ databases">
        <authorList>
            <person name="Varghese N."/>
            <person name="Submissions S."/>
        </authorList>
    </citation>
    <scope>NUCLEOTIDE SEQUENCE [LARGE SCALE GENOMIC DNA]</scope>
    <source>
        <strain evidence="2">ANC 5114</strain>
    </source>
</reference>
<sequence length="201" mass="22493">MPVMADEQVIVGGNSTAEQYIPIALSLDIGTMGYGGSVIWDVHPKVNVIAGYARGEVVSPRSMRVGGVRYHTKQQDQRFWYVNTAIEPWNRHSNIILKSFYMAGGFAYMDQTYNLTSKTDGQAFGQLEYKNTIAPYLGIGIRPILGLHWGMVAEVGMYYTGHPQLHLIMDHVDTAAQKSDVKLSRGEAWQPMAKLGVMYRF</sequence>
<organism evidence="1 2">
    <name type="scientific">Acinetobacter apis</name>
    <dbReference type="NCBI Taxonomy" id="1229165"/>
    <lineage>
        <taxon>Bacteria</taxon>
        <taxon>Pseudomonadati</taxon>
        <taxon>Pseudomonadota</taxon>
        <taxon>Gammaproteobacteria</taxon>
        <taxon>Moraxellales</taxon>
        <taxon>Moraxellaceae</taxon>
        <taxon>Acinetobacter</taxon>
    </lineage>
</organism>
<dbReference type="Gene3D" id="2.40.160.170">
    <property type="match status" value="1"/>
</dbReference>
<protein>
    <recommendedName>
        <fullName evidence="3">Outer membrane protein beta-barrel domain-containing protein</fullName>
    </recommendedName>
</protein>
<accession>A0A217EFH7</accession>
<evidence type="ECO:0008006" key="3">
    <source>
        <dbReference type="Google" id="ProtNLM"/>
    </source>
</evidence>
<gene>
    <name evidence="1" type="ORF">SAMN05444584_1031</name>
</gene>
<proteinExistence type="predicted"/>
<dbReference type="AlphaFoldDB" id="A0A217EFH7"/>